<dbReference type="InterPro" id="IPR036412">
    <property type="entry name" value="HAD-like_sf"/>
</dbReference>
<dbReference type="eggNOG" id="KOG1605">
    <property type="taxonomic scope" value="Eukaryota"/>
</dbReference>
<dbReference type="GO" id="GO:0045944">
    <property type="term" value="P:positive regulation of transcription by RNA polymerase II"/>
    <property type="evidence" value="ECO:0007669"/>
    <property type="project" value="UniProtKB-ARBA"/>
</dbReference>
<reference evidence="3" key="1">
    <citation type="journal article" date="2016" name="Nat. Commun.">
        <title>Genome analysis of three Pneumocystis species reveals adaptation mechanisms to life exclusively in mammalian hosts.</title>
        <authorList>
            <person name="Ma L."/>
            <person name="Chen Z."/>
            <person name="Huang D.W."/>
            <person name="Kutty G."/>
            <person name="Ishihara M."/>
            <person name="Wang H."/>
            <person name="Abouelleil A."/>
            <person name="Bishop L."/>
            <person name="Davey E."/>
            <person name="Deng R."/>
            <person name="Deng X."/>
            <person name="Fan L."/>
            <person name="Fantoni G."/>
            <person name="Fitzgerald M."/>
            <person name="Gogineni E."/>
            <person name="Goldberg J.M."/>
            <person name="Handley G."/>
            <person name="Hu X."/>
            <person name="Huber C."/>
            <person name="Jiao X."/>
            <person name="Jones K."/>
            <person name="Levin J.Z."/>
            <person name="Liu Y."/>
            <person name="Macdonald P."/>
            <person name="Melnikov A."/>
            <person name="Raley C."/>
            <person name="Sassi M."/>
            <person name="Sherman B.T."/>
            <person name="Song X."/>
            <person name="Sykes S."/>
            <person name="Tran B."/>
            <person name="Walsh L."/>
            <person name="Xia Y."/>
            <person name="Yang J."/>
            <person name="Young S."/>
            <person name="Zeng Q."/>
            <person name="Zheng X."/>
            <person name="Stephens R."/>
            <person name="Nusbaum C."/>
            <person name="Birren B.W."/>
            <person name="Azadi P."/>
            <person name="Lempicki R.A."/>
            <person name="Cuomo C.A."/>
            <person name="Kovacs J.A."/>
        </authorList>
    </citation>
    <scope>NUCLEOTIDE SEQUENCE [LARGE SCALE GENOMIC DNA]</scope>
    <source>
        <strain evidence="3">RU7</strain>
    </source>
</reference>
<dbReference type="Pfam" id="PF03031">
    <property type="entry name" value="NIF"/>
    <property type="match status" value="1"/>
</dbReference>
<dbReference type="FunFam" id="3.40.50.1000:FF:000043">
    <property type="entry name" value="General stress response phosphoprotein phosphatase Psr1/2"/>
    <property type="match status" value="1"/>
</dbReference>
<dbReference type="Proteomes" id="UP000053447">
    <property type="component" value="Unassembled WGS sequence"/>
</dbReference>
<dbReference type="NCBIfam" id="TIGR02251">
    <property type="entry name" value="HIF-SF_euk"/>
    <property type="match status" value="1"/>
</dbReference>
<dbReference type="GeneID" id="28938901"/>
<feature type="domain" description="FCP1 homology" evidence="1">
    <location>
        <begin position="213"/>
        <end position="371"/>
    </location>
</feature>
<dbReference type="RefSeq" id="XP_018230980.1">
    <property type="nucleotide sequence ID" value="XM_018372646.1"/>
</dbReference>
<dbReference type="EMBL" id="LFWA01000002">
    <property type="protein sequence ID" value="KTW32288.1"/>
    <property type="molecule type" value="Genomic_DNA"/>
</dbReference>
<dbReference type="PROSITE" id="PS50969">
    <property type="entry name" value="FCP1"/>
    <property type="match status" value="1"/>
</dbReference>
<dbReference type="InterPro" id="IPR050365">
    <property type="entry name" value="TIM50"/>
</dbReference>
<dbReference type="GO" id="GO:0034198">
    <property type="term" value="P:cellular response to amino acid starvation"/>
    <property type="evidence" value="ECO:0007669"/>
    <property type="project" value="UniProtKB-ARBA"/>
</dbReference>
<dbReference type="SUPFAM" id="SSF56784">
    <property type="entry name" value="HAD-like"/>
    <property type="match status" value="1"/>
</dbReference>
<dbReference type="GO" id="GO:1904262">
    <property type="term" value="P:negative regulation of TORC1 signaling"/>
    <property type="evidence" value="ECO:0007669"/>
    <property type="project" value="UniProtKB-ARBA"/>
</dbReference>
<organism evidence="2 3">
    <name type="scientific">Pneumocystis jirovecii (strain RU7)</name>
    <name type="common">Human pneumocystis pneumonia agent</name>
    <dbReference type="NCBI Taxonomy" id="1408657"/>
    <lineage>
        <taxon>Eukaryota</taxon>
        <taxon>Fungi</taxon>
        <taxon>Dikarya</taxon>
        <taxon>Ascomycota</taxon>
        <taxon>Taphrinomycotina</taxon>
        <taxon>Pneumocystomycetes</taxon>
        <taxon>Pneumocystaceae</taxon>
        <taxon>Pneumocystis</taxon>
    </lineage>
</organism>
<evidence type="ECO:0000313" key="2">
    <source>
        <dbReference type="EMBL" id="KTW32288.1"/>
    </source>
</evidence>
<name>A0A0W4ZVA9_PNEJ7</name>
<dbReference type="InterPro" id="IPR004274">
    <property type="entry name" value="FCP1_dom"/>
</dbReference>
<dbReference type="InterPro" id="IPR023214">
    <property type="entry name" value="HAD_sf"/>
</dbReference>
<gene>
    <name evidence="2" type="ORF">T551_00379</name>
</gene>
<dbReference type="CDD" id="cd07521">
    <property type="entry name" value="HAD_FCP1-like"/>
    <property type="match status" value="1"/>
</dbReference>
<dbReference type="STRING" id="1408657.A0A0W4ZVA9"/>
<dbReference type="SMART" id="SM00577">
    <property type="entry name" value="CPDc"/>
    <property type="match status" value="1"/>
</dbReference>
<dbReference type="AlphaFoldDB" id="A0A0W4ZVA9"/>
<proteinExistence type="predicted"/>
<dbReference type="GO" id="GO:0009651">
    <property type="term" value="P:response to salt stress"/>
    <property type="evidence" value="ECO:0007669"/>
    <property type="project" value="UniProtKB-ARBA"/>
</dbReference>
<dbReference type="GO" id="GO:0016791">
    <property type="term" value="F:phosphatase activity"/>
    <property type="evidence" value="ECO:0007669"/>
    <property type="project" value="InterPro"/>
</dbReference>
<dbReference type="InterPro" id="IPR011948">
    <property type="entry name" value="Dullard_phosphatase"/>
</dbReference>
<dbReference type="VEuPathDB" id="FungiDB:T551_00379"/>
<sequence length="386" mass="44053">MTEQIEIIQESDEHIVLQEIPPRSMSTESIKQTFTCPPHKKKRIFILKLQRKKLSRTFFHFFMCCISPNKCISKENEAENGESPKTVTIDVNLLPEGTENDSLIQDTQKDILLEEENIGILQNLKGNLNEETDFNTTEIFPLTDQDPIYRERKVDISLIFSQIDGIENGEAIQHPLSPNISTEIDLSLSLINSPLSMPHTENQQWLLSPILDADKGKKCLVLDLDETLVHSSFKIIHQADFIIPIKIDSIYHNVYVIKRPGVDCFMKRMGELFEIVVFTASLAKYADPVLDMLDIHHVVKHRLFRESCFNHQGNYVKNLSQLGRELKNVLIIDNSPASYIFHSSNAIPVSSWFNDIHDTELLDLIPFLEDLTTVSDVTTVLDLALA</sequence>
<keyword evidence="3" id="KW-1185">Reference proteome</keyword>
<accession>A0A0W4ZVA9</accession>
<evidence type="ECO:0000259" key="1">
    <source>
        <dbReference type="PROSITE" id="PS50969"/>
    </source>
</evidence>
<dbReference type="OrthoDB" id="277011at2759"/>
<protein>
    <recommendedName>
        <fullName evidence="1">FCP1 homology domain-containing protein</fullName>
    </recommendedName>
</protein>
<evidence type="ECO:0000313" key="3">
    <source>
        <dbReference type="Proteomes" id="UP000053447"/>
    </source>
</evidence>
<comment type="caution">
    <text evidence="2">The sequence shown here is derived from an EMBL/GenBank/DDBJ whole genome shotgun (WGS) entry which is preliminary data.</text>
</comment>
<dbReference type="Gene3D" id="3.40.50.1000">
    <property type="entry name" value="HAD superfamily/HAD-like"/>
    <property type="match status" value="1"/>
</dbReference>
<dbReference type="PANTHER" id="PTHR12210">
    <property type="entry name" value="DULLARD PROTEIN PHOSPHATASE"/>
    <property type="match status" value="1"/>
</dbReference>